<keyword evidence="1" id="KW-0812">Transmembrane</keyword>
<accession>A0ABV9JUW5</accession>
<evidence type="ECO:0000256" key="1">
    <source>
        <dbReference type="SAM" id="Phobius"/>
    </source>
</evidence>
<keyword evidence="3" id="KW-1185">Reference proteome</keyword>
<protein>
    <submittedName>
        <fullName evidence="2">Uncharacterized protein</fullName>
    </submittedName>
</protein>
<sequence>MGQKENRTMKKKRERQQKRIAIIKGLTPLAKDIVVLIKLFLS</sequence>
<proteinExistence type="predicted"/>
<name>A0ABV9JUW5_9BACI</name>
<organism evidence="2 3">
    <name type="scientific">Oceanobacillus aidingensis</name>
    <dbReference type="NCBI Taxonomy" id="645964"/>
    <lineage>
        <taxon>Bacteria</taxon>
        <taxon>Bacillati</taxon>
        <taxon>Bacillota</taxon>
        <taxon>Bacilli</taxon>
        <taxon>Bacillales</taxon>
        <taxon>Bacillaceae</taxon>
        <taxon>Oceanobacillus</taxon>
    </lineage>
</organism>
<keyword evidence="1" id="KW-1133">Transmembrane helix</keyword>
<dbReference type="Proteomes" id="UP001595988">
    <property type="component" value="Unassembled WGS sequence"/>
</dbReference>
<dbReference type="EMBL" id="JBHSFT010000004">
    <property type="protein sequence ID" value="MFC4661403.1"/>
    <property type="molecule type" value="Genomic_DNA"/>
</dbReference>
<keyword evidence="1" id="KW-0472">Membrane</keyword>
<dbReference type="RefSeq" id="WP_379542173.1">
    <property type="nucleotide sequence ID" value="NZ_JBHSFT010000004.1"/>
</dbReference>
<feature type="transmembrane region" description="Helical" evidence="1">
    <location>
        <begin position="21"/>
        <end position="41"/>
    </location>
</feature>
<comment type="caution">
    <text evidence="2">The sequence shown here is derived from an EMBL/GenBank/DDBJ whole genome shotgun (WGS) entry which is preliminary data.</text>
</comment>
<evidence type="ECO:0000313" key="2">
    <source>
        <dbReference type="EMBL" id="MFC4661403.1"/>
    </source>
</evidence>
<gene>
    <name evidence="2" type="ORF">ACFO3P_04080</name>
</gene>
<evidence type="ECO:0000313" key="3">
    <source>
        <dbReference type="Proteomes" id="UP001595988"/>
    </source>
</evidence>
<reference evidence="3" key="1">
    <citation type="journal article" date="2019" name="Int. J. Syst. Evol. Microbiol.">
        <title>The Global Catalogue of Microorganisms (GCM) 10K type strain sequencing project: providing services to taxonomists for standard genome sequencing and annotation.</title>
        <authorList>
            <consortium name="The Broad Institute Genomics Platform"/>
            <consortium name="The Broad Institute Genome Sequencing Center for Infectious Disease"/>
            <person name="Wu L."/>
            <person name="Ma J."/>
        </authorList>
    </citation>
    <scope>NUCLEOTIDE SEQUENCE [LARGE SCALE GENOMIC DNA]</scope>
    <source>
        <strain evidence="3">CCUG 37257</strain>
    </source>
</reference>